<feature type="transmembrane region" description="Helical" evidence="5">
    <location>
        <begin position="121"/>
        <end position="139"/>
    </location>
</feature>
<dbReference type="GO" id="GO:0016020">
    <property type="term" value="C:membrane"/>
    <property type="evidence" value="ECO:0007669"/>
    <property type="project" value="UniProtKB-SubCell"/>
</dbReference>
<accession>A0A8J4H849</accession>
<comment type="subcellular location">
    <subcellularLocation>
        <location evidence="1">Membrane</location>
        <topology evidence="1">Multi-pass membrane protein</topology>
    </subcellularLocation>
</comment>
<feature type="transmembrane region" description="Helical" evidence="5">
    <location>
        <begin position="151"/>
        <end position="172"/>
    </location>
</feature>
<dbReference type="AlphaFoldDB" id="A0A8J4H849"/>
<dbReference type="PANTHER" id="PTHR30249">
    <property type="entry name" value="PUTATIVE SEROTONIN TRANSPORTER"/>
    <property type="match status" value="1"/>
</dbReference>
<evidence type="ECO:0000256" key="1">
    <source>
        <dbReference type="ARBA" id="ARBA00004141"/>
    </source>
</evidence>
<reference evidence="6" key="1">
    <citation type="submission" date="2021-04" db="EMBL/GenBank/DDBJ databases">
        <title>Draft genome sequence of Xylanibacillus composti strain K13.</title>
        <authorList>
            <person name="Uke A."/>
            <person name="Chhe C."/>
            <person name="Baramee S."/>
            <person name="Kosugi A."/>
        </authorList>
    </citation>
    <scope>NUCLEOTIDE SEQUENCE</scope>
    <source>
        <strain evidence="6">K13</strain>
    </source>
</reference>
<feature type="transmembrane region" description="Helical" evidence="5">
    <location>
        <begin position="34"/>
        <end position="52"/>
    </location>
</feature>
<feature type="transmembrane region" description="Helical" evidence="5">
    <location>
        <begin position="93"/>
        <end position="115"/>
    </location>
</feature>
<dbReference type="EMBL" id="BOVK01000045">
    <property type="protein sequence ID" value="GIQ70353.1"/>
    <property type="molecule type" value="Genomic_DNA"/>
</dbReference>
<dbReference type="Proteomes" id="UP000677918">
    <property type="component" value="Unassembled WGS sequence"/>
</dbReference>
<name>A0A8J4H849_9BACL</name>
<dbReference type="RefSeq" id="WP_213413160.1">
    <property type="nucleotide sequence ID" value="NZ_BOVK01000045.1"/>
</dbReference>
<keyword evidence="7" id="KW-1185">Reference proteome</keyword>
<gene>
    <name evidence="6" type="ORF">XYCOK13_31770</name>
</gene>
<evidence type="ECO:0000313" key="6">
    <source>
        <dbReference type="EMBL" id="GIQ70353.1"/>
    </source>
</evidence>
<dbReference type="PANTHER" id="PTHR30249:SF0">
    <property type="entry name" value="PLASTIDAL GLYCOLATE_GLYCERATE TRANSLOCATOR 1, CHLOROPLASTIC"/>
    <property type="match status" value="1"/>
</dbReference>
<evidence type="ECO:0000256" key="2">
    <source>
        <dbReference type="ARBA" id="ARBA00022692"/>
    </source>
</evidence>
<feature type="transmembrane region" description="Helical" evidence="5">
    <location>
        <begin position="64"/>
        <end position="81"/>
    </location>
</feature>
<comment type="caution">
    <text evidence="6">The sequence shown here is derived from an EMBL/GenBank/DDBJ whole genome shotgun (WGS) entry which is preliminary data.</text>
</comment>
<organism evidence="6 7">
    <name type="scientific">Xylanibacillus composti</name>
    <dbReference type="NCBI Taxonomy" id="1572762"/>
    <lineage>
        <taxon>Bacteria</taxon>
        <taxon>Bacillati</taxon>
        <taxon>Bacillota</taxon>
        <taxon>Bacilli</taxon>
        <taxon>Bacillales</taxon>
        <taxon>Paenibacillaceae</taxon>
        <taxon>Xylanibacillus</taxon>
    </lineage>
</organism>
<feature type="transmembrane region" description="Helical" evidence="5">
    <location>
        <begin position="209"/>
        <end position="229"/>
    </location>
</feature>
<sequence length="231" mass="24294">MGNEPFSQLPIFGMALTIIMYALSLWANRKFPRVHPLLLCSAGIILLLIMFQVPYEHYAVGGEWIKFLLGPATVALAVPLYKHWKLIRANSLPIVIAVLAGSLTGVGATVLLLRGLGGSEAVILSALPRIATTPISVAISTRQGGIAELTAVFTVLTGLLGSMVSTTFLQRLGIRSDMAIGLATGTAAHGIGTAKVLKDSELQGAYSSLAMGLTGIWLSLISPVLYALLVS</sequence>
<evidence type="ECO:0000256" key="5">
    <source>
        <dbReference type="SAM" id="Phobius"/>
    </source>
</evidence>
<keyword evidence="3 5" id="KW-1133">Transmembrane helix</keyword>
<feature type="transmembrane region" description="Helical" evidence="5">
    <location>
        <begin position="6"/>
        <end position="27"/>
    </location>
</feature>
<evidence type="ECO:0000256" key="4">
    <source>
        <dbReference type="ARBA" id="ARBA00023136"/>
    </source>
</evidence>
<evidence type="ECO:0000256" key="3">
    <source>
        <dbReference type="ARBA" id="ARBA00022989"/>
    </source>
</evidence>
<keyword evidence="2 5" id="KW-0812">Transmembrane</keyword>
<evidence type="ECO:0000313" key="7">
    <source>
        <dbReference type="Proteomes" id="UP000677918"/>
    </source>
</evidence>
<dbReference type="InterPro" id="IPR007300">
    <property type="entry name" value="CidB/LrgB"/>
</dbReference>
<protein>
    <submittedName>
        <fullName evidence="6">Membrane protein</fullName>
    </submittedName>
</protein>
<dbReference type="Pfam" id="PF04172">
    <property type="entry name" value="LrgB"/>
    <property type="match status" value="1"/>
</dbReference>
<proteinExistence type="predicted"/>
<keyword evidence="4 5" id="KW-0472">Membrane</keyword>